<keyword evidence="7 13" id="KW-0720">Serine protease</keyword>
<evidence type="ECO:0000256" key="10">
    <source>
        <dbReference type="ARBA" id="ARBA00023140"/>
    </source>
</evidence>
<evidence type="ECO:0000256" key="11">
    <source>
        <dbReference type="PIRSR" id="PIRSR001174-1"/>
    </source>
</evidence>
<evidence type="ECO:0000256" key="1">
    <source>
        <dbReference type="ARBA" id="ARBA00004253"/>
    </source>
</evidence>
<evidence type="ECO:0000256" key="2">
    <source>
        <dbReference type="ARBA" id="ARBA00004496"/>
    </source>
</evidence>
<proteinExistence type="inferred from homology"/>
<evidence type="ECO:0000256" key="3">
    <source>
        <dbReference type="ARBA" id="ARBA00022490"/>
    </source>
</evidence>
<keyword evidence="6 13" id="KW-0378">Hydrolase</keyword>
<dbReference type="GO" id="GO:0004176">
    <property type="term" value="F:ATP-dependent peptidase activity"/>
    <property type="evidence" value="ECO:0007669"/>
    <property type="project" value="UniProtKB-UniRule"/>
</dbReference>
<protein>
    <recommendedName>
        <fullName evidence="15">Lon protease homolog</fullName>
        <ecNumber evidence="15">3.4.21.-</ecNumber>
    </recommendedName>
</protein>
<evidence type="ECO:0000256" key="9">
    <source>
        <dbReference type="ARBA" id="ARBA00023016"/>
    </source>
</evidence>
<feature type="domain" description="Lon N-terminal" evidence="18">
    <location>
        <begin position="11"/>
        <end position="256"/>
    </location>
</feature>
<keyword evidence="10" id="KW-0576">Peroxisome</keyword>
<sequence length="856" mass="94588">MNSNQQIPKIIPIVPIKNKVLLPGLVLRFQVGRKDTVQLMQKIYRATDNRESKHIVGCIPLKPPPVSENDDVAVNKSSSTLPFNPLSSNSKKVTENKNVNDSSSLSLTQPSDLHHFGCAARIVRLEKTVGGGFMAVVEGIVRIRVDSYVKLEPYLEAEITSFPEPVLPKDDQELQDLAISLKSTGRELLSMLQDLKLPTPLLTQLQKFIDGAAAGPLADLLISTLESTYEEKLHILDAVELKTRMLRAIDLLTRQIHILKISQKIHSTVEGKLSKKQREFYLRQQMAAIKDELGERDDSSTEDDDVTDLAKRLKEAGLSPEAEKAAQRELKRIKRMHPTQAEYQVVRTYLEWLSEIPWSKFTSDILDIEKARQQLDDDHYGLQTVKKRVLEYLAVLKLKEDMKGPILCLLGPPGVGKTSLGKSIANALGRKFHRISLGGVRDEAEIRGHRRTYIGAMPGLIAQALRRVAVSNPVILLDEIDKVGHLSNHGDPSAALLEVLDPEQNNSFNDHYLNVPLDLSKVLFIATANNVDSITAPLLDRMELISLPGYTFDEKINIAQRHLLPKQIASHGLGPGHVKISDEIMLKIASGYTREAGVRSLEREIAGVCRSKAVEYADAKDKSNVEKYNGEIELGDLERILGVEKYEDEVAERASKPGVVTGLAWTSSGSGGILFIEATQMAGKGNLQLTGKLGEVIKESAQIALSWVRTHAYHLGITTTSTESLYFSERDIHIHFPAGAINKDGPSAGVALATALVSLFTHKRVQPTTAMTGEITLRGQVLSVGGIKEKVIAAHRAGIKRVILPVGNRKDVQGDVPERIRKDIEFVYAKNVFEVLSSAFEGQQVWIGPIVEMESR</sequence>
<dbReference type="Pfam" id="PF00004">
    <property type="entry name" value="AAA"/>
    <property type="match status" value="1"/>
</dbReference>
<dbReference type="InterPro" id="IPR015947">
    <property type="entry name" value="PUA-like_sf"/>
</dbReference>
<dbReference type="HAMAP" id="MF_01973">
    <property type="entry name" value="lon_bact"/>
    <property type="match status" value="1"/>
</dbReference>
<dbReference type="Gene3D" id="1.20.5.5270">
    <property type="match status" value="1"/>
</dbReference>
<dbReference type="InterPro" id="IPR054594">
    <property type="entry name" value="Lon_lid"/>
</dbReference>
<evidence type="ECO:0000256" key="16">
    <source>
        <dbReference type="SAM" id="MobiDB-lite"/>
    </source>
</evidence>
<dbReference type="GO" id="GO:0004252">
    <property type="term" value="F:serine-type endopeptidase activity"/>
    <property type="evidence" value="ECO:0007669"/>
    <property type="project" value="UniProtKB-UniRule"/>
</dbReference>
<accession>A0A9N9F6K3</accession>
<dbReference type="CDD" id="cd19500">
    <property type="entry name" value="RecA-like_Lon"/>
    <property type="match status" value="1"/>
</dbReference>
<dbReference type="GO" id="GO:0005782">
    <property type="term" value="C:peroxisomal matrix"/>
    <property type="evidence" value="ECO:0007669"/>
    <property type="project" value="UniProtKB-SubCell"/>
</dbReference>
<dbReference type="OrthoDB" id="2411602at2759"/>
<dbReference type="InterPro" id="IPR003111">
    <property type="entry name" value="Lon_prtase_N"/>
</dbReference>
<dbReference type="HAMAP" id="MF_03121">
    <property type="entry name" value="lonp2_euk"/>
    <property type="match status" value="1"/>
</dbReference>
<feature type="binding site" evidence="12">
    <location>
        <begin position="411"/>
        <end position="418"/>
    </location>
    <ligand>
        <name>ATP</name>
        <dbReference type="ChEBI" id="CHEBI:30616"/>
    </ligand>
</feature>
<evidence type="ECO:0000256" key="14">
    <source>
        <dbReference type="RuleBase" id="RU000591"/>
    </source>
</evidence>
<dbReference type="GO" id="GO:0043565">
    <property type="term" value="F:sequence-specific DNA binding"/>
    <property type="evidence" value="ECO:0007669"/>
    <property type="project" value="InterPro"/>
</dbReference>
<dbReference type="GO" id="GO:0006515">
    <property type="term" value="P:protein quality control for misfolded or incompletely synthesized proteins"/>
    <property type="evidence" value="ECO:0007669"/>
    <property type="project" value="InterPro"/>
</dbReference>
<dbReference type="SUPFAM" id="SSF52540">
    <property type="entry name" value="P-loop containing nucleoside triphosphate hydrolases"/>
    <property type="match status" value="1"/>
</dbReference>
<dbReference type="FunFam" id="3.30.230.10:FF:000019">
    <property type="entry name" value="Lon protease homolog 2, peroxisomal"/>
    <property type="match status" value="1"/>
</dbReference>
<dbReference type="PANTHER" id="PTHR10046">
    <property type="entry name" value="ATP DEPENDENT LON PROTEASE FAMILY MEMBER"/>
    <property type="match status" value="1"/>
</dbReference>
<feature type="active site" evidence="11 13">
    <location>
        <position position="747"/>
    </location>
</feature>
<dbReference type="SMART" id="SM00464">
    <property type="entry name" value="LON"/>
    <property type="match status" value="1"/>
</dbReference>
<dbReference type="Pfam" id="PF22667">
    <property type="entry name" value="Lon_lid"/>
    <property type="match status" value="1"/>
</dbReference>
<comment type="similarity">
    <text evidence="13 14">Belongs to the peptidase S16 family.</text>
</comment>
<dbReference type="InterPro" id="IPR027543">
    <property type="entry name" value="Lon_bac"/>
</dbReference>
<dbReference type="FunFam" id="3.40.50.300:FF:000382">
    <property type="entry name" value="Lon protease homolog 2, peroxisomal"/>
    <property type="match status" value="1"/>
</dbReference>
<feature type="active site" evidence="11 13">
    <location>
        <position position="790"/>
    </location>
</feature>
<evidence type="ECO:0000313" key="19">
    <source>
        <dbReference type="EMBL" id="CAG8513108.1"/>
    </source>
</evidence>
<reference evidence="19" key="1">
    <citation type="submission" date="2021-06" db="EMBL/GenBank/DDBJ databases">
        <authorList>
            <person name="Kallberg Y."/>
            <person name="Tangrot J."/>
            <person name="Rosling A."/>
        </authorList>
    </citation>
    <scope>NUCLEOTIDE SEQUENCE</scope>
    <source>
        <strain evidence="19">MT106</strain>
    </source>
</reference>
<dbReference type="SUPFAM" id="SSF54211">
    <property type="entry name" value="Ribosomal protein S5 domain 2-like"/>
    <property type="match status" value="1"/>
</dbReference>
<dbReference type="PROSITE" id="PS01046">
    <property type="entry name" value="LON_SER"/>
    <property type="match status" value="1"/>
</dbReference>
<dbReference type="NCBIfam" id="TIGR00763">
    <property type="entry name" value="lon"/>
    <property type="match status" value="1"/>
</dbReference>
<dbReference type="EC" id="3.4.21.-" evidence="15"/>
<evidence type="ECO:0000256" key="4">
    <source>
        <dbReference type="ARBA" id="ARBA00022670"/>
    </source>
</evidence>
<dbReference type="Gene3D" id="3.30.230.10">
    <property type="match status" value="1"/>
</dbReference>
<evidence type="ECO:0000259" key="17">
    <source>
        <dbReference type="PROSITE" id="PS51786"/>
    </source>
</evidence>
<keyword evidence="9" id="KW-0346">Stress response</keyword>
<dbReference type="Pfam" id="PF05362">
    <property type="entry name" value="Lon_C"/>
    <property type="match status" value="1"/>
</dbReference>
<dbReference type="Gene3D" id="1.20.58.1480">
    <property type="match status" value="1"/>
</dbReference>
<dbReference type="InterPro" id="IPR003959">
    <property type="entry name" value="ATPase_AAA_core"/>
</dbReference>
<evidence type="ECO:0000256" key="7">
    <source>
        <dbReference type="ARBA" id="ARBA00022825"/>
    </source>
</evidence>
<comment type="caution">
    <text evidence="19">The sequence shown here is derived from an EMBL/GenBank/DDBJ whole genome shotgun (WGS) entry which is preliminary data.</text>
</comment>
<dbReference type="GO" id="GO:0005524">
    <property type="term" value="F:ATP binding"/>
    <property type="evidence" value="ECO:0007669"/>
    <property type="project" value="UniProtKB-KW"/>
</dbReference>
<organism evidence="19 20">
    <name type="scientific">Ambispora gerdemannii</name>
    <dbReference type="NCBI Taxonomy" id="144530"/>
    <lineage>
        <taxon>Eukaryota</taxon>
        <taxon>Fungi</taxon>
        <taxon>Fungi incertae sedis</taxon>
        <taxon>Mucoromycota</taxon>
        <taxon>Glomeromycotina</taxon>
        <taxon>Glomeromycetes</taxon>
        <taxon>Archaeosporales</taxon>
        <taxon>Ambisporaceae</taxon>
        <taxon>Ambispora</taxon>
    </lineage>
</organism>
<dbReference type="PROSITE" id="PS51786">
    <property type="entry name" value="LON_PROTEOLYTIC"/>
    <property type="match status" value="1"/>
</dbReference>
<dbReference type="FunFam" id="1.20.5.5270:FF:000002">
    <property type="entry name" value="Lon protease homolog"/>
    <property type="match status" value="1"/>
</dbReference>
<comment type="subcellular location">
    <subcellularLocation>
        <location evidence="2">Cytoplasm</location>
    </subcellularLocation>
    <subcellularLocation>
        <location evidence="1">Peroxisome matrix</location>
    </subcellularLocation>
</comment>
<feature type="region of interest" description="Disordered" evidence="16">
    <location>
        <begin position="67"/>
        <end position="106"/>
    </location>
</feature>
<dbReference type="SUPFAM" id="SSF88697">
    <property type="entry name" value="PUA domain-like"/>
    <property type="match status" value="1"/>
</dbReference>
<keyword evidence="5 12" id="KW-0547">Nucleotide-binding</keyword>
<dbReference type="FunFam" id="1.10.8.60:FF:000091">
    <property type="entry name" value="Lon protease homolog 2, peroxisomal"/>
    <property type="match status" value="1"/>
</dbReference>
<dbReference type="InterPro" id="IPR027501">
    <property type="entry name" value="Lonp2_euk"/>
</dbReference>
<feature type="non-terminal residue" evidence="19">
    <location>
        <position position="856"/>
    </location>
</feature>
<name>A0A9N9F6K3_9GLOM</name>
<dbReference type="Gene3D" id="1.10.8.60">
    <property type="match status" value="1"/>
</dbReference>
<dbReference type="InterPro" id="IPR008268">
    <property type="entry name" value="Peptidase_S16_AS"/>
</dbReference>
<keyword evidence="20" id="KW-1185">Reference proteome</keyword>
<dbReference type="Pfam" id="PF02190">
    <property type="entry name" value="LON_substr_bdg"/>
    <property type="match status" value="1"/>
</dbReference>
<feature type="domain" description="Lon proteolytic" evidence="17">
    <location>
        <begin position="654"/>
        <end position="842"/>
    </location>
</feature>
<dbReference type="PRINTS" id="PR00830">
    <property type="entry name" value="ENDOLAPTASE"/>
</dbReference>
<keyword evidence="3" id="KW-0963">Cytoplasm</keyword>
<dbReference type="InterPro" id="IPR046336">
    <property type="entry name" value="Lon_prtase_N_sf"/>
</dbReference>
<dbReference type="SMART" id="SM00382">
    <property type="entry name" value="AAA"/>
    <property type="match status" value="1"/>
</dbReference>
<dbReference type="PROSITE" id="PS51787">
    <property type="entry name" value="LON_N"/>
    <property type="match status" value="1"/>
</dbReference>
<keyword evidence="4 13" id="KW-0645">Protease</keyword>
<keyword evidence="8 12" id="KW-0067">ATP-binding</keyword>
<dbReference type="InterPro" id="IPR020568">
    <property type="entry name" value="Ribosomal_Su5_D2-typ_SF"/>
</dbReference>
<evidence type="ECO:0000256" key="8">
    <source>
        <dbReference type="ARBA" id="ARBA00022840"/>
    </source>
</evidence>
<dbReference type="InterPro" id="IPR014721">
    <property type="entry name" value="Ribsml_uS5_D2-typ_fold_subgr"/>
</dbReference>
<evidence type="ECO:0000256" key="15">
    <source>
        <dbReference type="RuleBase" id="RU000592"/>
    </source>
</evidence>
<dbReference type="InterPro" id="IPR027417">
    <property type="entry name" value="P-loop_NTPase"/>
</dbReference>
<dbReference type="InterPro" id="IPR008269">
    <property type="entry name" value="Lon_proteolytic"/>
</dbReference>
<dbReference type="Proteomes" id="UP000789831">
    <property type="component" value="Unassembled WGS sequence"/>
</dbReference>
<dbReference type="InterPro" id="IPR003593">
    <property type="entry name" value="AAA+_ATPase"/>
</dbReference>
<evidence type="ECO:0000256" key="13">
    <source>
        <dbReference type="PROSITE-ProRule" id="PRU01122"/>
    </source>
</evidence>
<evidence type="ECO:0000256" key="12">
    <source>
        <dbReference type="PIRSR" id="PIRSR001174-2"/>
    </source>
</evidence>
<dbReference type="InterPro" id="IPR027065">
    <property type="entry name" value="Lon_Prtase"/>
</dbReference>
<feature type="compositionally biased region" description="Polar residues" evidence="16">
    <location>
        <begin position="75"/>
        <end position="106"/>
    </location>
</feature>
<evidence type="ECO:0000313" key="20">
    <source>
        <dbReference type="Proteomes" id="UP000789831"/>
    </source>
</evidence>
<dbReference type="PIRSF" id="PIRSF001174">
    <property type="entry name" value="Lon_proteas"/>
    <property type="match status" value="1"/>
</dbReference>
<dbReference type="Gene3D" id="3.40.50.300">
    <property type="entry name" value="P-loop containing nucleotide triphosphate hydrolases"/>
    <property type="match status" value="1"/>
</dbReference>
<gene>
    <name evidence="19" type="ORF">AGERDE_LOCUS4843</name>
</gene>
<dbReference type="EMBL" id="CAJVPL010000595">
    <property type="protein sequence ID" value="CAG8513108.1"/>
    <property type="molecule type" value="Genomic_DNA"/>
</dbReference>
<evidence type="ECO:0000259" key="18">
    <source>
        <dbReference type="PROSITE" id="PS51787"/>
    </source>
</evidence>
<dbReference type="InterPro" id="IPR004815">
    <property type="entry name" value="Lon_bac/euk-typ"/>
</dbReference>
<evidence type="ECO:0000256" key="5">
    <source>
        <dbReference type="ARBA" id="ARBA00022741"/>
    </source>
</evidence>
<evidence type="ECO:0000256" key="6">
    <source>
        <dbReference type="ARBA" id="ARBA00022801"/>
    </source>
</evidence>
<dbReference type="AlphaFoldDB" id="A0A9N9F6K3"/>
<dbReference type="GO" id="GO:0016887">
    <property type="term" value="F:ATP hydrolysis activity"/>
    <property type="evidence" value="ECO:0007669"/>
    <property type="project" value="InterPro"/>
</dbReference>
<dbReference type="Gene3D" id="2.30.130.40">
    <property type="entry name" value="LON domain-like"/>
    <property type="match status" value="1"/>
</dbReference>